<feature type="region of interest" description="Disordered" evidence="1">
    <location>
        <begin position="50"/>
        <end position="139"/>
    </location>
</feature>
<evidence type="ECO:0000256" key="1">
    <source>
        <dbReference type="SAM" id="MobiDB-lite"/>
    </source>
</evidence>
<evidence type="ECO:0000313" key="2">
    <source>
        <dbReference type="WBParaSite" id="HPLM_0002047601-mRNA-1"/>
    </source>
</evidence>
<proteinExistence type="predicted"/>
<dbReference type="WBParaSite" id="HPLM_0002047601-mRNA-1">
    <property type="protein sequence ID" value="HPLM_0002047601-mRNA-1"/>
    <property type="gene ID" value="HPLM_0002047601"/>
</dbReference>
<accession>A0A0N4X7Y4</accession>
<feature type="compositionally biased region" description="Polar residues" evidence="1">
    <location>
        <begin position="76"/>
        <end position="85"/>
    </location>
</feature>
<protein>
    <submittedName>
        <fullName evidence="2">Bromo domain-containing protein</fullName>
    </submittedName>
</protein>
<name>A0A0N4X7Y4_HAEPC</name>
<reference evidence="2" key="1">
    <citation type="submission" date="2017-02" db="UniProtKB">
        <authorList>
            <consortium name="WormBaseParasite"/>
        </authorList>
    </citation>
    <scope>IDENTIFICATION</scope>
</reference>
<dbReference type="AlphaFoldDB" id="A0A0N4X7Y4"/>
<sequence>LVRLQKILHPDWRSAINSSDSDLKIVTDFVKENNRYRDQLKDLNAFLHSGTVLPSTSQTETDKQAKKPRITRKTTVDASNIQTSGGPLGELSDEYEVQLVKSEGEAAEQDQSEVQQERRGRSRRQQSKTNKPRSDDRDK</sequence>
<organism evidence="2">
    <name type="scientific">Haemonchus placei</name>
    <name type="common">Barber's pole worm</name>
    <dbReference type="NCBI Taxonomy" id="6290"/>
    <lineage>
        <taxon>Eukaryota</taxon>
        <taxon>Metazoa</taxon>
        <taxon>Ecdysozoa</taxon>
        <taxon>Nematoda</taxon>
        <taxon>Chromadorea</taxon>
        <taxon>Rhabditida</taxon>
        <taxon>Rhabditina</taxon>
        <taxon>Rhabditomorpha</taxon>
        <taxon>Strongyloidea</taxon>
        <taxon>Trichostrongylidae</taxon>
        <taxon>Haemonchus</taxon>
    </lineage>
</organism>